<dbReference type="SMART" id="SM00066">
    <property type="entry name" value="GAL4"/>
    <property type="match status" value="1"/>
</dbReference>
<name>A0A1R3RJ12_ASPC5</name>
<dbReference type="AlphaFoldDB" id="A0A1R3RJ12"/>
<dbReference type="OMA" id="LSKNCAT"/>
<dbReference type="Proteomes" id="UP000188318">
    <property type="component" value="Unassembled WGS sequence"/>
</dbReference>
<dbReference type="PANTHER" id="PTHR31001:SF57">
    <property type="entry name" value="ZN(II)2CYS6 TRANSCRIPTION FACTOR (EUROFUNG)"/>
    <property type="match status" value="1"/>
</dbReference>
<protein>
    <recommendedName>
        <fullName evidence="6">Zn(2)-C6 fungal-type domain-containing protein</fullName>
    </recommendedName>
</protein>
<dbReference type="GO" id="GO:0009893">
    <property type="term" value="P:positive regulation of metabolic process"/>
    <property type="evidence" value="ECO:0007669"/>
    <property type="project" value="UniProtKB-ARBA"/>
</dbReference>
<dbReference type="STRING" id="602072.A0A1R3RJ12"/>
<dbReference type="VEuPathDB" id="FungiDB:ASPCADRAFT_131099"/>
<accession>A0A1R3RJ12</accession>
<dbReference type="Gene3D" id="4.10.240.10">
    <property type="entry name" value="Zn(2)-C6 fungal-type DNA-binding domain"/>
    <property type="match status" value="1"/>
</dbReference>
<dbReference type="GO" id="GO:0008270">
    <property type="term" value="F:zinc ion binding"/>
    <property type="evidence" value="ECO:0007669"/>
    <property type="project" value="InterPro"/>
</dbReference>
<feature type="non-terminal residue" evidence="7">
    <location>
        <position position="233"/>
    </location>
</feature>
<evidence type="ECO:0000313" key="8">
    <source>
        <dbReference type="Proteomes" id="UP000188318"/>
    </source>
</evidence>
<dbReference type="PROSITE" id="PS50048">
    <property type="entry name" value="ZN2_CY6_FUNGAL_2"/>
    <property type="match status" value="1"/>
</dbReference>
<dbReference type="EMBL" id="KV907501">
    <property type="protein sequence ID" value="OOF94474.1"/>
    <property type="molecule type" value="Genomic_DNA"/>
</dbReference>
<evidence type="ECO:0000259" key="6">
    <source>
        <dbReference type="PROSITE" id="PS50048"/>
    </source>
</evidence>
<dbReference type="SUPFAM" id="SSF57701">
    <property type="entry name" value="Zn2/Cys6 DNA-binding domain"/>
    <property type="match status" value="1"/>
</dbReference>
<dbReference type="InterPro" id="IPR050613">
    <property type="entry name" value="Sec_Metabolite_Reg"/>
</dbReference>
<evidence type="ECO:0000256" key="5">
    <source>
        <dbReference type="ARBA" id="ARBA00023242"/>
    </source>
</evidence>
<evidence type="ECO:0000313" key="7">
    <source>
        <dbReference type="EMBL" id="OOF94474.1"/>
    </source>
</evidence>
<evidence type="ECO:0000256" key="1">
    <source>
        <dbReference type="ARBA" id="ARBA00004123"/>
    </source>
</evidence>
<dbReference type="InterPro" id="IPR036864">
    <property type="entry name" value="Zn2-C6_fun-type_DNA-bd_sf"/>
</dbReference>
<dbReference type="GO" id="GO:0000981">
    <property type="term" value="F:DNA-binding transcription factor activity, RNA polymerase II-specific"/>
    <property type="evidence" value="ECO:0007669"/>
    <property type="project" value="InterPro"/>
</dbReference>
<dbReference type="InterPro" id="IPR001138">
    <property type="entry name" value="Zn2Cys6_DnaBD"/>
</dbReference>
<gene>
    <name evidence="7" type="ORF">ASPCADRAFT_131099</name>
</gene>
<keyword evidence="2" id="KW-0805">Transcription regulation</keyword>
<comment type="subcellular location">
    <subcellularLocation>
        <location evidence="1">Nucleus</location>
    </subcellularLocation>
</comment>
<evidence type="ECO:0000256" key="3">
    <source>
        <dbReference type="ARBA" id="ARBA00023125"/>
    </source>
</evidence>
<dbReference type="OrthoDB" id="4509632at2759"/>
<dbReference type="PANTHER" id="PTHR31001">
    <property type="entry name" value="UNCHARACTERIZED TRANSCRIPTIONAL REGULATORY PROTEIN"/>
    <property type="match status" value="1"/>
</dbReference>
<proteinExistence type="predicted"/>
<keyword evidence="8" id="KW-1185">Reference proteome</keyword>
<reference evidence="8" key="1">
    <citation type="journal article" date="2017" name="Genome Biol.">
        <title>Comparative genomics reveals high biological diversity and specific adaptations in the industrially and medically important fungal genus Aspergillus.</title>
        <authorList>
            <person name="de Vries R.P."/>
            <person name="Riley R."/>
            <person name="Wiebenga A."/>
            <person name="Aguilar-Osorio G."/>
            <person name="Amillis S."/>
            <person name="Uchima C.A."/>
            <person name="Anderluh G."/>
            <person name="Asadollahi M."/>
            <person name="Askin M."/>
            <person name="Barry K."/>
            <person name="Battaglia E."/>
            <person name="Bayram O."/>
            <person name="Benocci T."/>
            <person name="Braus-Stromeyer S.A."/>
            <person name="Caldana C."/>
            <person name="Canovas D."/>
            <person name="Cerqueira G.C."/>
            <person name="Chen F."/>
            <person name="Chen W."/>
            <person name="Choi C."/>
            <person name="Clum A."/>
            <person name="Dos Santos R.A."/>
            <person name="Damasio A.R."/>
            <person name="Diallinas G."/>
            <person name="Emri T."/>
            <person name="Fekete E."/>
            <person name="Flipphi M."/>
            <person name="Freyberg S."/>
            <person name="Gallo A."/>
            <person name="Gournas C."/>
            <person name="Habgood R."/>
            <person name="Hainaut M."/>
            <person name="Harispe M.L."/>
            <person name="Henrissat B."/>
            <person name="Hilden K.S."/>
            <person name="Hope R."/>
            <person name="Hossain A."/>
            <person name="Karabika E."/>
            <person name="Karaffa L."/>
            <person name="Karanyi Z."/>
            <person name="Krasevec N."/>
            <person name="Kuo A."/>
            <person name="Kusch H."/>
            <person name="LaButti K."/>
            <person name="Lagendijk E.L."/>
            <person name="Lapidus A."/>
            <person name="Levasseur A."/>
            <person name="Lindquist E."/>
            <person name="Lipzen A."/>
            <person name="Logrieco A.F."/>
            <person name="MacCabe A."/>
            <person name="Maekelae M.R."/>
            <person name="Malavazi I."/>
            <person name="Melin P."/>
            <person name="Meyer V."/>
            <person name="Mielnichuk N."/>
            <person name="Miskei M."/>
            <person name="Molnar A.P."/>
            <person name="Mule G."/>
            <person name="Ngan C.Y."/>
            <person name="Orejas M."/>
            <person name="Orosz E."/>
            <person name="Ouedraogo J.P."/>
            <person name="Overkamp K.M."/>
            <person name="Park H.-S."/>
            <person name="Perrone G."/>
            <person name="Piumi F."/>
            <person name="Punt P.J."/>
            <person name="Ram A.F."/>
            <person name="Ramon A."/>
            <person name="Rauscher S."/>
            <person name="Record E."/>
            <person name="Riano-Pachon D.M."/>
            <person name="Robert V."/>
            <person name="Roehrig J."/>
            <person name="Ruller R."/>
            <person name="Salamov A."/>
            <person name="Salih N.S."/>
            <person name="Samson R.A."/>
            <person name="Sandor E."/>
            <person name="Sanguinetti M."/>
            <person name="Schuetze T."/>
            <person name="Sepcic K."/>
            <person name="Shelest E."/>
            <person name="Sherlock G."/>
            <person name="Sophianopoulou V."/>
            <person name="Squina F.M."/>
            <person name="Sun H."/>
            <person name="Susca A."/>
            <person name="Todd R.B."/>
            <person name="Tsang A."/>
            <person name="Unkles S.E."/>
            <person name="van de Wiele N."/>
            <person name="van Rossen-Uffink D."/>
            <person name="Oliveira J.V."/>
            <person name="Vesth T.C."/>
            <person name="Visser J."/>
            <person name="Yu J.-H."/>
            <person name="Zhou M."/>
            <person name="Andersen M.R."/>
            <person name="Archer D.B."/>
            <person name="Baker S.E."/>
            <person name="Benoit I."/>
            <person name="Brakhage A.A."/>
            <person name="Braus G.H."/>
            <person name="Fischer R."/>
            <person name="Frisvad J.C."/>
            <person name="Goldman G.H."/>
            <person name="Houbraken J."/>
            <person name="Oakley B."/>
            <person name="Pocsi I."/>
            <person name="Scazzocchio C."/>
            <person name="Seiboth B."/>
            <person name="vanKuyk P.A."/>
            <person name="Wortman J."/>
            <person name="Dyer P.S."/>
            <person name="Grigoriev I.V."/>
        </authorList>
    </citation>
    <scope>NUCLEOTIDE SEQUENCE [LARGE SCALE GENOMIC DNA]</scope>
    <source>
        <strain evidence="8">ITEM 5010</strain>
    </source>
</reference>
<feature type="domain" description="Zn(2)-C6 fungal-type" evidence="6">
    <location>
        <begin position="23"/>
        <end position="52"/>
    </location>
</feature>
<dbReference type="PROSITE" id="PS00463">
    <property type="entry name" value="ZN2_CY6_FUNGAL_1"/>
    <property type="match status" value="1"/>
</dbReference>
<sequence>MNANEVKPRPTDSSSPLHFHIRSCSSCRQRKVKCDRQRPCTNCIRSGVECVYPPGRGRAPKRPRGALNVQLSQRLSRLETIIRSFETPENQRGSTLNPMGPALRSSTMEKGAPQDHQLRPGHYTSNLDPELSIEQRLGRLLINETQSYYVSNVLWANLGDEIAELRDLLHEPELEEDDNVLSEGSVPERPLPSGSNAAILGFRALTHSLRPYHPPLAQSVTLFELFRENVAPM</sequence>
<dbReference type="CDD" id="cd00067">
    <property type="entry name" value="GAL4"/>
    <property type="match status" value="1"/>
</dbReference>
<keyword evidence="4" id="KW-0804">Transcription</keyword>
<keyword evidence="3" id="KW-0238">DNA-binding</keyword>
<dbReference type="Pfam" id="PF00172">
    <property type="entry name" value="Zn_clus"/>
    <property type="match status" value="1"/>
</dbReference>
<evidence type="ECO:0000256" key="4">
    <source>
        <dbReference type="ARBA" id="ARBA00023163"/>
    </source>
</evidence>
<dbReference type="GO" id="GO:0003677">
    <property type="term" value="F:DNA binding"/>
    <property type="evidence" value="ECO:0007669"/>
    <property type="project" value="UniProtKB-KW"/>
</dbReference>
<keyword evidence="5" id="KW-0539">Nucleus</keyword>
<evidence type="ECO:0000256" key="2">
    <source>
        <dbReference type="ARBA" id="ARBA00023015"/>
    </source>
</evidence>
<organism evidence="7 8">
    <name type="scientific">Aspergillus carbonarius (strain ITEM 5010)</name>
    <dbReference type="NCBI Taxonomy" id="602072"/>
    <lineage>
        <taxon>Eukaryota</taxon>
        <taxon>Fungi</taxon>
        <taxon>Dikarya</taxon>
        <taxon>Ascomycota</taxon>
        <taxon>Pezizomycotina</taxon>
        <taxon>Eurotiomycetes</taxon>
        <taxon>Eurotiomycetidae</taxon>
        <taxon>Eurotiales</taxon>
        <taxon>Aspergillaceae</taxon>
        <taxon>Aspergillus</taxon>
        <taxon>Aspergillus subgen. Circumdati</taxon>
    </lineage>
</organism>
<dbReference type="GO" id="GO:0005634">
    <property type="term" value="C:nucleus"/>
    <property type="evidence" value="ECO:0007669"/>
    <property type="project" value="UniProtKB-SubCell"/>
</dbReference>